<evidence type="ECO:0000256" key="2">
    <source>
        <dbReference type="SAM" id="SignalP"/>
    </source>
</evidence>
<accession>A0A3A8AXY9</accession>
<protein>
    <recommendedName>
        <fullName evidence="5">DUF2946 domain-containing protein</fullName>
    </recommendedName>
</protein>
<comment type="caution">
    <text evidence="3">The sequence shown here is derived from an EMBL/GenBank/DDBJ whole genome shotgun (WGS) entry which is preliminary data.</text>
</comment>
<evidence type="ECO:0000256" key="1">
    <source>
        <dbReference type="SAM" id="MobiDB-lite"/>
    </source>
</evidence>
<sequence>MSPRFHSGPMRVFAIFALCLAFAAGGFAHRVTTPLPDADLAAYVAAGGLPSDLCGAAGDAEGAAARGCSLCVMAGLALLPARSAGLRALGTVSARLAAPRQPTLRRAARRDPSRAVRAPPLA</sequence>
<proteinExistence type="predicted"/>
<evidence type="ECO:0008006" key="5">
    <source>
        <dbReference type="Google" id="ProtNLM"/>
    </source>
</evidence>
<dbReference type="Proteomes" id="UP000281128">
    <property type="component" value="Unassembled WGS sequence"/>
</dbReference>
<feature type="signal peptide" evidence="2">
    <location>
        <begin position="1"/>
        <end position="23"/>
    </location>
</feature>
<reference evidence="3 4" key="1">
    <citation type="submission" date="2018-09" db="EMBL/GenBank/DDBJ databases">
        <title>Roseovarius spongiae sp. nov., isolated from a marine sponge.</title>
        <authorList>
            <person name="Zhuang L."/>
            <person name="Luo L."/>
        </authorList>
    </citation>
    <scope>NUCLEOTIDE SEQUENCE [LARGE SCALE GENOMIC DNA]</scope>
    <source>
        <strain evidence="3 4">HN-E21</strain>
    </source>
</reference>
<name>A0A3A8AXY9_9RHOB</name>
<organism evidence="3 4">
    <name type="scientific">Roseovarius spongiae</name>
    <dbReference type="NCBI Taxonomy" id="2320272"/>
    <lineage>
        <taxon>Bacteria</taxon>
        <taxon>Pseudomonadati</taxon>
        <taxon>Pseudomonadota</taxon>
        <taxon>Alphaproteobacteria</taxon>
        <taxon>Rhodobacterales</taxon>
        <taxon>Roseobacteraceae</taxon>
        <taxon>Roseovarius</taxon>
    </lineage>
</organism>
<dbReference type="RefSeq" id="WP_121166097.1">
    <property type="nucleotide sequence ID" value="NZ_RAPE01000002.1"/>
</dbReference>
<keyword evidence="4" id="KW-1185">Reference proteome</keyword>
<gene>
    <name evidence="3" type="ORF">D6850_09245</name>
</gene>
<evidence type="ECO:0000313" key="3">
    <source>
        <dbReference type="EMBL" id="RKF15031.1"/>
    </source>
</evidence>
<dbReference type="AlphaFoldDB" id="A0A3A8AXY9"/>
<evidence type="ECO:0000313" key="4">
    <source>
        <dbReference type="Proteomes" id="UP000281128"/>
    </source>
</evidence>
<feature type="chain" id="PRO_5017335761" description="DUF2946 domain-containing protein" evidence="2">
    <location>
        <begin position="24"/>
        <end position="122"/>
    </location>
</feature>
<dbReference type="EMBL" id="RAPE01000002">
    <property type="protein sequence ID" value="RKF15031.1"/>
    <property type="molecule type" value="Genomic_DNA"/>
</dbReference>
<keyword evidence="2" id="KW-0732">Signal</keyword>
<feature type="region of interest" description="Disordered" evidence="1">
    <location>
        <begin position="100"/>
        <end position="122"/>
    </location>
</feature>